<dbReference type="AlphaFoldDB" id="A0A939FQT4"/>
<protein>
    <submittedName>
        <fullName evidence="2">Helix-turn-helix domain-containing protein</fullName>
    </submittedName>
</protein>
<feature type="compositionally biased region" description="Low complexity" evidence="1">
    <location>
        <begin position="95"/>
        <end position="106"/>
    </location>
</feature>
<proteinExistence type="predicted"/>
<dbReference type="CDD" id="cd00093">
    <property type="entry name" value="HTH_XRE"/>
    <property type="match status" value="1"/>
</dbReference>
<dbReference type="Pfam" id="PF13560">
    <property type="entry name" value="HTH_31"/>
    <property type="match status" value="1"/>
</dbReference>
<evidence type="ECO:0000313" key="2">
    <source>
        <dbReference type="EMBL" id="MBO0654337.1"/>
    </source>
</evidence>
<dbReference type="Proteomes" id="UP000664781">
    <property type="component" value="Unassembled WGS sequence"/>
</dbReference>
<feature type="region of interest" description="Disordered" evidence="1">
    <location>
        <begin position="95"/>
        <end position="132"/>
    </location>
</feature>
<gene>
    <name evidence="2" type="ORF">J1792_16605</name>
</gene>
<sequence length="132" mass="14543">MGEPAEPEPHHAADAEGFVAAMRHLKRRSGLTYRQLEERAAERGDVLPRSTLADVLSGRTMPRPDVLTAFVRACGSGQQEAEWLRARERIVEARAGAAEPPRSPAAAHRRARKRVLSASPTASWRRAREATT</sequence>
<evidence type="ECO:0000256" key="1">
    <source>
        <dbReference type="SAM" id="MobiDB-lite"/>
    </source>
</evidence>
<dbReference type="EMBL" id="JAFMOF010000002">
    <property type="protein sequence ID" value="MBO0654337.1"/>
    <property type="molecule type" value="Genomic_DNA"/>
</dbReference>
<keyword evidence="3" id="KW-1185">Reference proteome</keyword>
<comment type="caution">
    <text evidence="2">The sequence shown here is derived from an EMBL/GenBank/DDBJ whole genome shotgun (WGS) entry which is preliminary data.</text>
</comment>
<dbReference type="RefSeq" id="WP_207247585.1">
    <property type="nucleotide sequence ID" value="NZ_JAFMOF010000002.1"/>
</dbReference>
<name>A0A939FQT4_9ACTN</name>
<dbReference type="InterPro" id="IPR001387">
    <property type="entry name" value="Cro/C1-type_HTH"/>
</dbReference>
<evidence type="ECO:0000313" key="3">
    <source>
        <dbReference type="Proteomes" id="UP000664781"/>
    </source>
</evidence>
<accession>A0A939FQT4</accession>
<reference evidence="2" key="1">
    <citation type="submission" date="2021-03" db="EMBL/GenBank/DDBJ databases">
        <title>Streptomyces strains.</title>
        <authorList>
            <person name="Lund M.B."/>
            <person name="Toerring T."/>
        </authorList>
    </citation>
    <scope>NUCLEOTIDE SEQUENCE</scope>
    <source>
        <strain evidence="2">JCM 4242</strain>
    </source>
</reference>
<organism evidence="2 3">
    <name type="scientific">Streptomyces triculaminicus</name>
    <dbReference type="NCBI Taxonomy" id="2816232"/>
    <lineage>
        <taxon>Bacteria</taxon>
        <taxon>Bacillati</taxon>
        <taxon>Actinomycetota</taxon>
        <taxon>Actinomycetes</taxon>
        <taxon>Kitasatosporales</taxon>
        <taxon>Streptomycetaceae</taxon>
        <taxon>Streptomyces</taxon>
    </lineage>
</organism>